<evidence type="ECO:0000313" key="15">
    <source>
        <dbReference type="Proteomes" id="UP000604046"/>
    </source>
</evidence>
<dbReference type="SUPFAM" id="SSF47473">
    <property type="entry name" value="EF-hand"/>
    <property type="match status" value="1"/>
</dbReference>
<dbReference type="GO" id="GO:0005525">
    <property type="term" value="F:GTP binding"/>
    <property type="evidence" value="ECO:0007669"/>
    <property type="project" value="InterPro"/>
</dbReference>
<dbReference type="CDD" id="cd00052">
    <property type="entry name" value="EH"/>
    <property type="match status" value="1"/>
</dbReference>
<protein>
    <submittedName>
        <fullName evidence="14">Ehd1 protein</fullName>
    </submittedName>
</protein>
<evidence type="ECO:0000256" key="1">
    <source>
        <dbReference type="ARBA" id="ARBA00004125"/>
    </source>
</evidence>
<dbReference type="Gene3D" id="3.40.50.300">
    <property type="entry name" value="P-loop containing nucleotide triphosphate hydrolases"/>
    <property type="match status" value="1"/>
</dbReference>
<feature type="domain" description="EF-hand" evidence="12">
    <location>
        <begin position="477"/>
        <end position="512"/>
    </location>
</feature>
<dbReference type="GO" id="GO:0005886">
    <property type="term" value="C:plasma membrane"/>
    <property type="evidence" value="ECO:0007669"/>
    <property type="project" value="UniProtKB-SubCell"/>
</dbReference>
<dbReference type="GO" id="GO:0006897">
    <property type="term" value="P:endocytosis"/>
    <property type="evidence" value="ECO:0007669"/>
    <property type="project" value="TreeGrafter"/>
</dbReference>
<sequence>MLEWLDSSDGSGVKVSQVYDSVTTGLQAFYRTKLLPIEKDHLFHQFYSPELTDADFASAPMVLLMGQYSTGKTTFIRHLLQRDYPGMRIGPEPTTDRFVCVLHGESDVTIPGNALVVDHELPFTQLSHFGNAFLSRLEASRLSSPILEGLTLIDTPGVLSGEKQRIKRGYEFEAVVKWFADRVDMILLLFDVSKLDISDEFRRVIQATKGNDHKICILLNKADNVTTQQLMRVYGALMWSLGKVLDTPEVARVYVGTFWDQPLKNEKLRELFEQEENDLYTKIAQLPRSASLRKVNDLIKRARLAKVHALLLDYFYQRMPTFFGHAKEQERMIQDLPKIYQEISVQKGIPLGDFPDPRMMQQILAPMDFSTFKPVDPEKLQAVETLLALDLPQLLQLIPEEQMRYGVEEAAVAQVVGLASPFAVMKVEGKTEQSAYKGQWQRPPAVEHFQADFEELQPVDGKINAQQAKQKMVESHLPSNVLHRIWSLADVDKDGCLTLPEYALAMHLVQMKLDGQDLPSSLPREMLPEELRDAQ</sequence>
<dbReference type="OrthoDB" id="1716625at2759"/>
<evidence type="ECO:0000259" key="11">
    <source>
        <dbReference type="PROSITE" id="PS50031"/>
    </source>
</evidence>
<dbReference type="PROSITE" id="PS50222">
    <property type="entry name" value="EF_HAND_2"/>
    <property type="match status" value="1"/>
</dbReference>
<dbReference type="InterPro" id="IPR027417">
    <property type="entry name" value="P-loop_NTPase"/>
</dbReference>
<dbReference type="PROSITE" id="PS50031">
    <property type="entry name" value="EH"/>
    <property type="match status" value="1"/>
</dbReference>
<evidence type="ECO:0000256" key="6">
    <source>
        <dbReference type="ARBA" id="ARBA00022741"/>
    </source>
</evidence>
<dbReference type="Gene3D" id="1.10.268.20">
    <property type="match status" value="1"/>
</dbReference>
<dbReference type="InterPro" id="IPR030381">
    <property type="entry name" value="G_DYNAMIN_dom"/>
</dbReference>
<dbReference type="PROSITE" id="PS00018">
    <property type="entry name" value="EF_HAND_1"/>
    <property type="match status" value="1"/>
</dbReference>
<dbReference type="PANTHER" id="PTHR11216">
    <property type="entry name" value="EH DOMAIN"/>
    <property type="match status" value="1"/>
</dbReference>
<keyword evidence="3" id="KW-1003">Cell membrane</keyword>
<keyword evidence="9" id="KW-0067">ATP-binding</keyword>
<organism evidence="14 15">
    <name type="scientific">Symbiodinium natans</name>
    <dbReference type="NCBI Taxonomy" id="878477"/>
    <lineage>
        <taxon>Eukaryota</taxon>
        <taxon>Sar</taxon>
        <taxon>Alveolata</taxon>
        <taxon>Dinophyceae</taxon>
        <taxon>Suessiales</taxon>
        <taxon>Symbiodiniaceae</taxon>
        <taxon>Symbiodinium</taxon>
    </lineage>
</organism>
<name>A0A812GM14_9DINO</name>
<evidence type="ECO:0000256" key="2">
    <source>
        <dbReference type="ARBA" id="ARBA00004413"/>
    </source>
</evidence>
<dbReference type="GO" id="GO:0055038">
    <property type="term" value="C:recycling endosome membrane"/>
    <property type="evidence" value="ECO:0007669"/>
    <property type="project" value="UniProtKB-SubCell"/>
</dbReference>
<dbReference type="EMBL" id="CAJNDS010000023">
    <property type="protein sequence ID" value="CAE6920725.1"/>
    <property type="molecule type" value="Genomic_DNA"/>
</dbReference>
<evidence type="ECO:0000259" key="12">
    <source>
        <dbReference type="PROSITE" id="PS50222"/>
    </source>
</evidence>
<accession>A0A812GM14</accession>
<evidence type="ECO:0000256" key="9">
    <source>
        <dbReference type="ARBA" id="ARBA00022840"/>
    </source>
</evidence>
<keyword evidence="15" id="KW-1185">Reference proteome</keyword>
<comment type="subcellular location">
    <subcellularLocation>
        <location evidence="2">Cell membrane</location>
        <topology evidence="2">Peripheral membrane protein</topology>
        <orientation evidence="2">Cytoplasmic side</orientation>
    </subcellularLocation>
    <subcellularLocation>
        <location evidence="1">Endosome membrane</location>
        <topology evidence="1">Peripheral membrane protein</topology>
        <orientation evidence="1">Cytoplasmic side</orientation>
    </subcellularLocation>
</comment>
<evidence type="ECO:0000256" key="8">
    <source>
        <dbReference type="ARBA" id="ARBA00022837"/>
    </source>
</evidence>
<dbReference type="Gene3D" id="1.10.238.10">
    <property type="entry name" value="EF-hand"/>
    <property type="match status" value="1"/>
</dbReference>
<dbReference type="SUPFAM" id="SSF52540">
    <property type="entry name" value="P-loop containing nucleoside triphosphate hydrolases"/>
    <property type="match status" value="1"/>
</dbReference>
<dbReference type="Proteomes" id="UP000604046">
    <property type="component" value="Unassembled WGS sequence"/>
</dbReference>
<evidence type="ECO:0000256" key="5">
    <source>
        <dbReference type="ARBA" id="ARBA00022723"/>
    </source>
</evidence>
<proteinExistence type="predicted"/>
<dbReference type="CDD" id="cd09913">
    <property type="entry name" value="EHD"/>
    <property type="match status" value="1"/>
</dbReference>
<reference evidence="14" key="1">
    <citation type="submission" date="2021-02" db="EMBL/GenBank/DDBJ databases">
        <authorList>
            <person name="Dougan E. K."/>
            <person name="Rhodes N."/>
            <person name="Thang M."/>
            <person name="Chan C."/>
        </authorList>
    </citation>
    <scope>NUCLEOTIDE SEQUENCE</scope>
</reference>
<keyword evidence="6" id="KW-0547">Nucleotide-binding</keyword>
<keyword evidence="8" id="KW-0106">Calcium</keyword>
<dbReference type="InterPro" id="IPR040990">
    <property type="entry name" value="DUF5600"/>
</dbReference>
<dbReference type="FunFam" id="3.40.50.300:FF:000147">
    <property type="entry name" value="EH domain-containing protein 1"/>
    <property type="match status" value="1"/>
</dbReference>
<dbReference type="AlphaFoldDB" id="A0A812GM14"/>
<dbReference type="PANTHER" id="PTHR11216:SF31">
    <property type="entry name" value="AT21416P"/>
    <property type="match status" value="1"/>
</dbReference>
<comment type="caution">
    <text evidence="14">The sequence shown here is derived from an EMBL/GenBank/DDBJ whole genome shotgun (WGS) entry which is preliminary data.</text>
</comment>
<evidence type="ECO:0000313" key="14">
    <source>
        <dbReference type="EMBL" id="CAE6920725.1"/>
    </source>
</evidence>
<dbReference type="SMART" id="SM00027">
    <property type="entry name" value="EH"/>
    <property type="match status" value="1"/>
</dbReference>
<dbReference type="GO" id="GO:0016197">
    <property type="term" value="P:endosomal transport"/>
    <property type="evidence" value="ECO:0007669"/>
    <property type="project" value="TreeGrafter"/>
</dbReference>
<dbReference type="Pfam" id="PF16880">
    <property type="entry name" value="EHD_N"/>
    <property type="match status" value="1"/>
</dbReference>
<dbReference type="Pfam" id="PF00350">
    <property type="entry name" value="Dynamin_N"/>
    <property type="match status" value="1"/>
</dbReference>
<dbReference type="InterPro" id="IPR002048">
    <property type="entry name" value="EF_hand_dom"/>
</dbReference>
<gene>
    <name evidence="14" type="primary">Ehd1</name>
    <name evidence="14" type="ORF">SNAT2548_LOCUS446</name>
</gene>
<feature type="domain" description="Dynamin-type G" evidence="13">
    <location>
        <begin position="56"/>
        <end position="291"/>
    </location>
</feature>
<keyword evidence="7" id="KW-0967">Endosome</keyword>
<dbReference type="InterPro" id="IPR011992">
    <property type="entry name" value="EF-hand-dom_pair"/>
</dbReference>
<dbReference type="InterPro" id="IPR045063">
    <property type="entry name" value="Dynamin_N"/>
</dbReference>
<feature type="domain" description="EH" evidence="11">
    <location>
        <begin position="445"/>
        <end position="533"/>
    </location>
</feature>
<dbReference type="InterPro" id="IPR018247">
    <property type="entry name" value="EF_Hand_1_Ca_BS"/>
</dbReference>
<dbReference type="GO" id="GO:0005524">
    <property type="term" value="F:ATP binding"/>
    <property type="evidence" value="ECO:0007669"/>
    <property type="project" value="UniProtKB-KW"/>
</dbReference>
<dbReference type="GO" id="GO:0005509">
    <property type="term" value="F:calcium ion binding"/>
    <property type="evidence" value="ECO:0007669"/>
    <property type="project" value="InterPro"/>
</dbReference>
<dbReference type="InterPro" id="IPR000261">
    <property type="entry name" value="EH_dom"/>
</dbReference>
<dbReference type="Pfam" id="PF12763">
    <property type="entry name" value="EH"/>
    <property type="match status" value="1"/>
</dbReference>
<evidence type="ECO:0000256" key="4">
    <source>
        <dbReference type="ARBA" id="ARBA00022553"/>
    </source>
</evidence>
<dbReference type="InterPro" id="IPR031692">
    <property type="entry name" value="EHD_N"/>
</dbReference>
<dbReference type="Pfam" id="PF18150">
    <property type="entry name" value="DUF5600"/>
    <property type="match status" value="1"/>
</dbReference>
<evidence type="ECO:0000259" key="13">
    <source>
        <dbReference type="PROSITE" id="PS51718"/>
    </source>
</evidence>
<evidence type="ECO:0000256" key="7">
    <source>
        <dbReference type="ARBA" id="ARBA00022753"/>
    </source>
</evidence>
<dbReference type="PROSITE" id="PS51718">
    <property type="entry name" value="G_DYNAMIN_2"/>
    <property type="match status" value="1"/>
</dbReference>
<evidence type="ECO:0000256" key="10">
    <source>
        <dbReference type="ARBA" id="ARBA00023136"/>
    </source>
</evidence>
<evidence type="ECO:0000256" key="3">
    <source>
        <dbReference type="ARBA" id="ARBA00022475"/>
    </source>
</evidence>
<keyword evidence="5" id="KW-0479">Metal-binding</keyword>
<keyword evidence="10" id="KW-0472">Membrane</keyword>
<keyword evidence="4" id="KW-0597">Phosphoprotein</keyword>